<keyword evidence="1" id="KW-0472">Membrane</keyword>
<gene>
    <name evidence="2" type="ORF">AAFF_G00134260</name>
</gene>
<keyword evidence="1" id="KW-1133">Transmembrane helix</keyword>
<organism evidence="2 3">
    <name type="scientific">Aldrovandia affinis</name>
    <dbReference type="NCBI Taxonomy" id="143900"/>
    <lineage>
        <taxon>Eukaryota</taxon>
        <taxon>Metazoa</taxon>
        <taxon>Chordata</taxon>
        <taxon>Craniata</taxon>
        <taxon>Vertebrata</taxon>
        <taxon>Euteleostomi</taxon>
        <taxon>Actinopterygii</taxon>
        <taxon>Neopterygii</taxon>
        <taxon>Teleostei</taxon>
        <taxon>Notacanthiformes</taxon>
        <taxon>Halosauridae</taxon>
        <taxon>Aldrovandia</taxon>
    </lineage>
</organism>
<evidence type="ECO:0000313" key="3">
    <source>
        <dbReference type="Proteomes" id="UP001221898"/>
    </source>
</evidence>
<dbReference type="AlphaFoldDB" id="A0AAD7RQJ9"/>
<proteinExistence type="predicted"/>
<dbReference type="EMBL" id="JAINUG010000195">
    <property type="protein sequence ID" value="KAJ8388400.1"/>
    <property type="molecule type" value="Genomic_DNA"/>
</dbReference>
<accession>A0AAD7RQJ9</accession>
<keyword evidence="3" id="KW-1185">Reference proteome</keyword>
<comment type="caution">
    <text evidence="2">The sequence shown here is derived from an EMBL/GenBank/DDBJ whole genome shotgun (WGS) entry which is preliminary data.</text>
</comment>
<evidence type="ECO:0000313" key="2">
    <source>
        <dbReference type="EMBL" id="KAJ8388400.1"/>
    </source>
</evidence>
<name>A0AAD7RQJ9_9TELE</name>
<feature type="transmembrane region" description="Helical" evidence="1">
    <location>
        <begin position="52"/>
        <end position="74"/>
    </location>
</feature>
<keyword evidence="1" id="KW-0812">Transmembrane</keyword>
<protein>
    <submittedName>
        <fullName evidence="2">Uncharacterized protein</fullName>
    </submittedName>
</protein>
<evidence type="ECO:0000256" key="1">
    <source>
        <dbReference type="SAM" id="Phobius"/>
    </source>
</evidence>
<reference evidence="2" key="1">
    <citation type="journal article" date="2023" name="Science">
        <title>Genome structures resolve the early diversification of teleost fishes.</title>
        <authorList>
            <person name="Parey E."/>
            <person name="Louis A."/>
            <person name="Montfort J."/>
            <person name="Bouchez O."/>
            <person name="Roques C."/>
            <person name="Iampietro C."/>
            <person name="Lluch J."/>
            <person name="Castinel A."/>
            <person name="Donnadieu C."/>
            <person name="Desvignes T."/>
            <person name="Floi Bucao C."/>
            <person name="Jouanno E."/>
            <person name="Wen M."/>
            <person name="Mejri S."/>
            <person name="Dirks R."/>
            <person name="Jansen H."/>
            <person name="Henkel C."/>
            <person name="Chen W.J."/>
            <person name="Zahm M."/>
            <person name="Cabau C."/>
            <person name="Klopp C."/>
            <person name="Thompson A.W."/>
            <person name="Robinson-Rechavi M."/>
            <person name="Braasch I."/>
            <person name="Lecointre G."/>
            <person name="Bobe J."/>
            <person name="Postlethwait J.H."/>
            <person name="Berthelot C."/>
            <person name="Roest Crollius H."/>
            <person name="Guiguen Y."/>
        </authorList>
    </citation>
    <scope>NUCLEOTIDE SEQUENCE</scope>
    <source>
        <strain evidence="2">NC1722</strain>
    </source>
</reference>
<dbReference type="Proteomes" id="UP001221898">
    <property type="component" value="Unassembled WGS sequence"/>
</dbReference>
<sequence>MGPEAGELPFEVLRYRSMGLLMLGITVALQLRCVLAQVVPGRNALQPWLSETLTWSVSSLAVLLTLTVLSAVIIRIQLWNIAR</sequence>